<name>A0A370QE51_9GAMM</name>
<reference evidence="1 2" key="1">
    <citation type="submission" date="2018-07" db="EMBL/GenBank/DDBJ databases">
        <title>Genomic Encyclopedia of Type Strains, Phase IV (KMG-IV): sequencing the most valuable type-strain genomes for metagenomic binning, comparative biology and taxonomic classification.</title>
        <authorList>
            <person name="Goeker M."/>
        </authorList>
    </citation>
    <scope>NUCLEOTIDE SEQUENCE [LARGE SCALE GENOMIC DNA]</scope>
    <source>
        <strain evidence="1 2">DSM 103736</strain>
    </source>
</reference>
<comment type="caution">
    <text evidence="1">The sequence shown here is derived from an EMBL/GenBank/DDBJ whole genome shotgun (WGS) entry which is preliminary data.</text>
</comment>
<organism evidence="1 2">
    <name type="scientific">Enterobacillus tribolii</name>
    <dbReference type="NCBI Taxonomy" id="1487935"/>
    <lineage>
        <taxon>Bacteria</taxon>
        <taxon>Pseudomonadati</taxon>
        <taxon>Pseudomonadota</taxon>
        <taxon>Gammaproteobacteria</taxon>
        <taxon>Enterobacterales</taxon>
        <taxon>Hafniaceae</taxon>
        <taxon>Enterobacillus</taxon>
    </lineage>
</organism>
<dbReference type="Gene3D" id="1.25.40.10">
    <property type="entry name" value="Tetratricopeptide repeat domain"/>
    <property type="match status" value="2"/>
</dbReference>
<dbReference type="Pfam" id="PF08238">
    <property type="entry name" value="Sel1"/>
    <property type="match status" value="5"/>
</dbReference>
<dbReference type="EMBL" id="QRAP01000011">
    <property type="protein sequence ID" value="RDK86642.1"/>
    <property type="molecule type" value="Genomic_DNA"/>
</dbReference>
<protein>
    <submittedName>
        <fullName evidence="1">TPR repeat protein</fullName>
    </submittedName>
</protein>
<dbReference type="InterPro" id="IPR006597">
    <property type="entry name" value="Sel1-like"/>
</dbReference>
<dbReference type="PANTHER" id="PTHR11102:SF160">
    <property type="entry name" value="ERAD-ASSOCIATED E3 UBIQUITIN-PROTEIN LIGASE COMPONENT HRD3"/>
    <property type="match status" value="1"/>
</dbReference>
<dbReference type="InterPro" id="IPR011990">
    <property type="entry name" value="TPR-like_helical_dom_sf"/>
</dbReference>
<accession>A0A370QE51</accession>
<dbReference type="PANTHER" id="PTHR11102">
    <property type="entry name" value="SEL-1-LIKE PROTEIN"/>
    <property type="match status" value="1"/>
</dbReference>
<dbReference type="SMART" id="SM00671">
    <property type="entry name" value="SEL1"/>
    <property type="match status" value="5"/>
</dbReference>
<dbReference type="Proteomes" id="UP000254848">
    <property type="component" value="Unassembled WGS sequence"/>
</dbReference>
<evidence type="ECO:0000313" key="2">
    <source>
        <dbReference type="Proteomes" id="UP000254848"/>
    </source>
</evidence>
<proteinExistence type="predicted"/>
<dbReference type="SUPFAM" id="SSF81901">
    <property type="entry name" value="HCP-like"/>
    <property type="match status" value="1"/>
</dbReference>
<keyword evidence="2" id="KW-1185">Reference proteome</keyword>
<dbReference type="InterPro" id="IPR050767">
    <property type="entry name" value="Sel1_AlgK"/>
</dbReference>
<evidence type="ECO:0000313" key="1">
    <source>
        <dbReference type="EMBL" id="RDK86642.1"/>
    </source>
</evidence>
<dbReference type="AlphaFoldDB" id="A0A370QE51"/>
<gene>
    <name evidence="1" type="ORF">C8D90_11126</name>
</gene>
<sequence length="309" mass="35384">MTNILLKHQREYTQEVRALNWNIKDLDDKRPSPRYYNASPAAVAVLKKYDREDYYQAYKDALPLAQSGDPVAQALVGEMYSDGKGCNKDNYRAFEWAMKSARQLAPQGQFMLGLFYRKGLGTPRDYASAIKYYGLAAAQGDYRAQNNLGNMYFNGDGVEKDRRKAFEWYQKAANNGSISARTNLAGMYYGGDGVVINRNAAARWYFSAAPYDKDARGMLEEMYASKKFTPSPDWFMKMAKQGNAKAYYNLGVLSELGINTPEDPVEAYKWFVLANAKKRIERLERELNTQQILDGQRRAKVWQESWVKK</sequence>